<evidence type="ECO:0000313" key="2">
    <source>
        <dbReference type="EMBL" id="MBO7744932.1"/>
    </source>
</evidence>
<evidence type="ECO:0000259" key="1">
    <source>
        <dbReference type="Pfam" id="PF13471"/>
    </source>
</evidence>
<dbReference type="InterPro" id="IPR053521">
    <property type="entry name" value="McjB-like"/>
</dbReference>
<dbReference type="NCBIfam" id="NF033537">
    <property type="entry name" value="lasso_biosyn_B2"/>
    <property type="match status" value="1"/>
</dbReference>
<dbReference type="InterPro" id="IPR032708">
    <property type="entry name" value="McjB_C"/>
</dbReference>
<dbReference type="EMBL" id="JAGGDJ010000006">
    <property type="protein sequence ID" value="MBO7744932.1"/>
    <property type="molecule type" value="Genomic_DNA"/>
</dbReference>
<proteinExistence type="predicted"/>
<sequence>MAEALLYLGLARVLKALPFARIAPSLGRRMQETPLAHEPADEAAIRRVAQVIQTMSRHTFWESQCLVRAIAAKKMLERRSIASTLYLGTARDAEGKMIAHAWLRSGPFYVTGAEEMGQFTAVASFGTAKRAERMEGA</sequence>
<feature type="domain" description="Microcin J25-processing protein McjB C-terminal" evidence="1">
    <location>
        <begin position="7"/>
        <end position="123"/>
    </location>
</feature>
<name>A0ABS3W9E1_9BACL</name>
<dbReference type="RefSeq" id="WP_208847928.1">
    <property type="nucleotide sequence ID" value="NZ_JAGGDJ010000006.1"/>
</dbReference>
<organism evidence="2 3">
    <name type="scientific">Paenibacillus artemisiicola</name>
    <dbReference type="NCBI Taxonomy" id="1172618"/>
    <lineage>
        <taxon>Bacteria</taxon>
        <taxon>Bacillati</taxon>
        <taxon>Bacillota</taxon>
        <taxon>Bacilli</taxon>
        <taxon>Bacillales</taxon>
        <taxon>Paenibacillaceae</taxon>
        <taxon>Paenibacillus</taxon>
    </lineage>
</organism>
<evidence type="ECO:0000313" key="3">
    <source>
        <dbReference type="Proteomes" id="UP000670947"/>
    </source>
</evidence>
<comment type="caution">
    <text evidence="2">The sequence shown here is derived from an EMBL/GenBank/DDBJ whole genome shotgun (WGS) entry which is preliminary data.</text>
</comment>
<keyword evidence="3" id="KW-1185">Reference proteome</keyword>
<dbReference type="Pfam" id="PF13471">
    <property type="entry name" value="Transglut_core3"/>
    <property type="match status" value="1"/>
</dbReference>
<dbReference type="Proteomes" id="UP000670947">
    <property type="component" value="Unassembled WGS sequence"/>
</dbReference>
<reference evidence="2 3" key="1">
    <citation type="submission" date="2021-03" db="EMBL/GenBank/DDBJ databases">
        <title>Paenibacillus artemisicola MWE-103 whole genome sequence.</title>
        <authorList>
            <person name="Ham Y.J."/>
        </authorList>
    </citation>
    <scope>NUCLEOTIDE SEQUENCE [LARGE SCALE GENOMIC DNA]</scope>
    <source>
        <strain evidence="2 3">MWE-103</strain>
    </source>
</reference>
<gene>
    <name evidence="2" type="ORF">I8J29_12055</name>
</gene>
<accession>A0ABS3W9E1</accession>
<protein>
    <submittedName>
        <fullName evidence="2">Lasso peptide biosynthesis B2 protein</fullName>
    </submittedName>
</protein>